<gene>
    <name evidence="2" type="ORF">GSCOC_T00015080001</name>
</gene>
<keyword evidence="1" id="KW-0812">Transmembrane</keyword>
<feature type="transmembrane region" description="Helical" evidence="1">
    <location>
        <begin position="82"/>
        <end position="108"/>
    </location>
</feature>
<name>A0A068TQQ4_COFCA</name>
<dbReference type="AlphaFoldDB" id="A0A068TQQ4"/>
<dbReference type="Proteomes" id="UP000295252">
    <property type="component" value="Chromosome IV"/>
</dbReference>
<keyword evidence="1" id="KW-1133">Transmembrane helix</keyword>
<protein>
    <submittedName>
        <fullName evidence="2">Uncharacterized protein</fullName>
    </submittedName>
</protein>
<dbReference type="SUPFAM" id="SSF56235">
    <property type="entry name" value="N-terminal nucleophile aminohydrolases (Ntn hydrolases)"/>
    <property type="match status" value="1"/>
</dbReference>
<proteinExistence type="predicted"/>
<sequence>MILVLGITILISDYLIPYISTTFLKTNDSASLGSCFYMHLIVLQRKHHGICNYRYQHQRNKQMSTPAMAQLLLNTLYYKRFFAYYTFMFWWCLMTTLGRGCAFGSTLIMPFLDNQLKSPSPCLLLAKLSICCYDLAKICFTSVTERDMYTIS</sequence>
<keyword evidence="1" id="KW-0472">Membrane</keyword>
<keyword evidence="3" id="KW-1185">Reference proteome</keyword>
<dbReference type="STRING" id="49390.A0A068TQQ4"/>
<dbReference type="EMBL" id="HG739085">
    <property type="protein sequence ID" value="CDO97673.1"/>
    <property type="molecule type" value="Genomic_DNA"/>
</dbReference>
<dbReference type="Gramene" id="CDO97673">
    <property type="protein sequence ID" value="CDO97673"/>
    <property type="gene ID" value="GSCOC_T00015080001"/>
</dbReference>
<reference evidence="3" key="1">
    <citation type="journal article" date="2014" name="Science">
        <title>The coffee genome provides insight into the convergent evolution of caffeine biosynthesis.</title>
        <authorList>
            <person name="Denoeud F."/>
            <person name="Carretero-Paulet L."/>
            <person name="Dereeper A."/>
            <person name="Droc G."/>
            <person name="Guyot R."/>
            <person name="Pietrella M."/>
            <person name="Zheng C."/>
            <person name="Alberti A."/>
            <person name="Anthony F."/>
            <person name="Aprea G."/>
            <person name="Aury J.M."/>
            <person name="Bento P."/>
            <person name="Bernard M."/>
            <person name="Bocs S."/>
            <person name="Campa C."/>
            <person name="Cenci A."/>
            <person name="Combes M.C."/>
            <person name="Crouzillat D."/>
            <person name="Da Silva C."/>
            <person name="Daddiego L."/>
            <person name="De Bellis F."/>
            <person name="Dussert S."/>
            <person name="Garsmeur O."/>
            <person name="Gayraud T."/>
            <person name="Guignon V."/>
            <person name="Jahn K."/>
            <person name="Jamilloux V."/>
            <person name="Joet T."/>
            <person name="Labadie K."/>
            <person name="Lan T."/>
            <person name="Leclercq J."/>
            <person name="Lepelley M."/>
            <person name="Leroy T."/>
            <person name="Li L.T."/>
            <person name="Librado P."/>
            <person name="Lopez L."/>
            <person name="Munoz A."/>
            <person name="Noel B."/>
            <person name="Pallavicini A."/>
            <person name="Perrotta G."/>
            <person name="Poncet V."/>
            <person name="Pot D."/>
            <person name="Priyono X."/>
            <person name="Rigoreau M."/>
            <person name="Rouard M."/>
            <person name="Rozas J."/>
            <person name="Tranchant-Dubreuil C."/>
            <person name="VanBuren R."/>
            <person name="Zhang Q."/>
            <person name="Andrade A.C."/>
            <person name="Argout X."/>
            <person name="Bertrand B."/>
            <person name="de Kochko A."/>
            <person name="Graziosi G."/>
            <person name="Henry R.J."/>
            <person name="Jayarama X."/>
            <person name="Ming R."/>
            <person name="Nagai C."/>
            <person name="Rounsley S."/>
            <person name="Sankoff D."/>
            <person name="Giuliano G."/>
            <person name="Albert V.A."/>
            <person name="Wincker P."/>
            <person name="Lashermes P."/>
        </authorList>
    </citation>
    <scope>NUCLEOTIDE SEQUENCE [LARGE SCALE GENOMIC DNA]</scope>
    <source>
        <strain evidence="3">cv. DH200-94</strain>
    </source>
</reference>
<dbReference type="InterPro" id="IPR029055">
    <property type="entry name" value="Ntn_hydrolases_N"/>
</dbReference>
<dbReference type="Gene3D" id="3.60.20.10">
    <property type="entry name" value="Glutamine Phosphoribosylpyrophosphate, subunit 1, domain 1"/>
    <property type="match status" value="1"/>
</dbReference>
<accession>A0A068TQQ4</accession>
<dbReference type="InParanoid" id="A0A068TQQ4"/>
<evidence type="ECO:0000313" key="2">
    <source>
        <dbReference type="EMBL" id="CDO97673.1"/>
    </source>
</evidence>
<evidence type="ECO:0000256" key="1">
    <source>
        <dbReference type="SAM" id="Phobius"/>
    </source>
</evidence>
<evidence type="ECO:0000313" key="3">
    <source>
        <dbReference type="Proteomes" id="UP000295252"/>
    </source>
</evidence>
<dbReference type="PhylomeDB" id="A0A068TQQ4"/>
<organism evidence="2 3">
    <name type="scientific">Coffea canephora</name>
    <name type="common">Robusta coffee</name>
    <dbReference type="NCBI Taxonomy" id="49390"/>
    <lineage>
        <taxon>Eukaryota</taxon>
        <taxon>Viridiplantae</taxon>
        <taxon>Streptophyta</taxon>
        <taxon>Embryophyta</taxon>
        <taxon>Tracheophyta</taxon>
        <taxon>Spermatophyta</taxon>
        <taxon>Magnoliopsida</taxon>
        <taxon>eudicotyledons</taxon>
        <taxon>Gunneridae</taxon>
        <taxon>Pentapetalae</taxon>
        <taxon>asterids</taxon>
        <taxon>lamiids</taxon>
        <taxon>Gentianales</taxon>
        <taxon>Rubiaceae</taxon>
        <taxon>Ixoroideae</taxon>
        <taxon>Gardenieae complex</taxon>
        <taxon>Bertiereae - Coffeeae clade</taxon>
        <taxon>Coffeeae</taxon>
        <taxon>Coffea</taxon>
    </lineage>
</organism>